<gene>
    <name evidence="5" type="ORF">GCM10009810_38150</name>
</gene>
<dbReference type="InterPro" id="IPR027417">
    <property type="entry name" value="P-loop_NTPase"/>
</dbReference>
<dbReference type="InterPro" id="IPR017871">
    <property type="entry name" value="ABC_transporter-like_CS"/>
</dbReference>
<dbReference type="GO" id="GO:0005524">
    <property type="term" value="F:ATP binding"/>
    <property type="evidence" value="ECO:0007669"/>
    <property type="project" value="UniProtKB-KW"/>
</dbReference>
<dbReference type="RefSeq" id="WP_344069502.1">
    <property type="nucleotide sequence ID" value="NZ_BAAAPN010000107.1"/>
</dbReference>
<dbReference type="SUPFAM" id="SSF52540">
    <property type="entry name" value="P-loop containing nucleoside triphosphate hydrolases"/>
    <property type="match status" value="2"/>
</dbReference>
<dbReference type="CDD" id="cd03221">
    <property type="entry name" value="ABCF_EF-3"/>
    <property type="match status" value="1"/>
</dbReference>
<feature type="region of interest" description="Disordered" evidence="3">
    <location>
        <begin position="542"/>
        <end position="584"/>
    </location>
</feature>
<feature type="compositionally biased region" description="Gly residues" evidence="3">
    <location>
        <begin position="544"/>
        <end position="558"/>
    </location>
</feature>
<protein>
    <submittedName>
        <fullName evidence="5">ABC-F family ATP-binding cassette domain-containing protein</fullName>
    </submittedName>
</protein>
<reference evidence="5 6" key="1">
    <citation type="journal article" date="2019" name="Int. J. Syst. Evol. Microbiol.">
        <title>The Global Catalogue of Microorganisms (GCM) 10K type strain sequencing project: providing services to taxonomists for standard genome sequencing and annotation.</title>
        <authorList>
            <consortium name="The Broad Institute Genomics Platform"/>
            <consortium name="The Broad Institute Genome Sequencing Center for Infectious Disease"/>
            <person name="Wu L."/>
            <person name="Ma J."/>
        </authorList>
    </citation>
    <scope>NUCLEOTIDE SEQUENCE [LARGE SCALE GENOMIC DNA]</scope>
    <source>
        <strain evidence="5 6">JCM 15591</strain>
    </source>
</reference>
<comment type="caution">
    <text evidence="5">The sequence shown here is derived from an EMBL/GenBank/DDBJ whole genome shotgun (WGS) entry which is preliminary data.</text>
</comment>
<evidence type="ECO:0000259" key="4">
    <source>
        <dbReference type="PROSITE" id="PS50893"/>
    </source>
</evidence>
<proteinExistence type="predicted"/>
<dbReference type="InterPro" id="IPR003439">
    <property type="entry name" value="ABC_transporter-like_ATP-bd"/>
</dbReference>
<keyword evidence="2 5" id="KW-0067">ATP-binding</keyword>
<organism evidence="5 6">
    <name type="scientific">Nostocoides vanveenii</name>
    <dbReference type="NCBI Taxonomy" id="330835"/>
    <lineage>
        <taxon>Bacteria</taxon>
        <taxon>Bacillati</taxon>
        <taxon>Actinomycetota</taxon>
        <taxon>Actinomycetes</taxon>
        <taxon>Micrococcales</taxon>
        <taxon>Intrasporangiaceae</taxon>
        <taxon>Nostocoides</taxon>
    </lineage>
</organism>
<dbReference type="Proteomes" id="UP001501475">
    <property type="component" value="Unassembled WGS sequence"/>
</dbReference>
<evidence type="ECO:0000313" key="5">
    <source>
        <dbReference type="EMBL" id="GAA1777472.1"/>
    </source>
</evidence>
<dbReference type="PROSITE" id="PS50893">
    <property type="entry name" value="ABC_TRANSPORTER_2"/>
    <property type="match status" value="2"/>
</dbReference>
<accession>A0ABN2L701</accession>
<evidence type="ECO:0000256" key="1">
    <source>
        <dbReference type="ARBA" id="ARBA00022741"/>
    </source>
</evidence>
<keyword evidence="1" id="KW-0547">Nucleotide-binding</keyword>
<evidence type="ECO:0000256" key="3">
    <source>
        <dbReference type="SAM" id="MobiDB-lite"/>
    </source>
</evidence>
<keyword evidence="6" id="KW-1185">Reference proteome</keyword>
<name>A0ABN2L701_9MICO</name>
<dbReference type="InterPro" id="IPR003593">
    <property type="entry name" value="AAA+_ATPase"/>
</dbReference>
<dbReference type="PANTHER" id="PTHR42855">
    <property type="entry name" value="ABC TRANSPORTER ATP-BINDING SUBUNIT"/>
    <property type="match status" value="1"/>
</dbReference>
<dbReference type="PANTHER" id="PTHR42855:SF1">
    <property type="entry name" value="ABC TRANSPORTER DOMAIN-CONTAINING PROTEIN"/>
    <property type="match status" value="1"/>
</dbReference>
<dbReference type="InterPro" id="IPR051309">
    <property type="entry name" value="ABCF_ATPase"/>
</dbReference>
<sequence length="648" mass="68748">MANLVNLERATIHSGTRVILDGVSLGIGTGDRIGVVGANGGGKSTLLGVLARRRTLDDGRVTHTGGLQIAEVAQDDDLPAGATIREAIVGDAAEHEWASESRIREVLGGLVGDERAGALGGLGAVVDRLSGGERRRVALARALVADADLLMLDEPTNHLDVEGVTWLARYLTTTWARPDRALIVVTHDRWFLDAVATATWEVHDGTVDAYDGGYAAYVLARAERARIAAVTEERRANLLRKELAWLRRGAPARTSKPKFRLDAAAALISDEPPPRDSVELMRFATARLGKDVVDLHDASLAFGERPMLARVRWQLAPGDRIGLVGVNGAGKSTLLDVLAGERPLDSGRRKQGVTVRVGHLTQDVRELDELADRRVIEAIESVRTSTMLAGKPVRASALAKRLGFPGPRQQVRVGDLSGGERRRLQLLRVLLDEPNLLLLDEPTNDLDIDTLTAVEDLLDGWVGTLVVVSHDRYLLERITDRQVALLGDGRIRDLPGGVDQYLQLRAGMPAPARQAAPAGTAAGVGGDAPPIPSGAAVAGAAGAAAGGSAPGSAAGGATGSSTASEPADRGASPPAANPAQQREARKNLARIERQLQRLTEKAGRIHTDMAAQASDHAAMVRLSSDLRAVDTEREALEEDWLAQAELAE</sequence>
<feature type="domain" description="ABC transporter" evidence="4">
    <location>
        <begin position="293"/>
        <end position="513"/>
    </location>
</feature>
<dbReference type="SMART" id="SM00382">
    <property type="entry name" value="AAA"/>
    <property type="match status" value="2"/>
</dbReference>
<dbReference type="Pfam" id="PF00005">
    <property type="entry name" value="ABC_tran"/>
    <property type="match status" value="2"/>
</dbReference>
<feature type="domain" description="ABC transporter" evidence="4">
    <location>
        <begin position="2"/>
        <end position="229"/>
    </location>
</feature>
<dbReference type="PROSITE" id="PS00211">
    <property type="entry name" value="ABC_TRANSPORTER_1"/>
    <property type="match status" value="2"/>
</dbReference>
<dbReference type="Gene3D" id="3.40.50.300">
    <property type="entry name" value="P-loop containing nucleotide triphosphate hydrolases"/>
    <property type="match status" value="2"/>
</dbReference>
<dbReference type="InterPro" id="IPR032781">
    <property type="entry name" value="ABC_tran_Xtn"/>
</dbReference>
<evidence type="ECO:0000256" key="2">
    <source>
        <dbReference type="ARBA" id="ARBA00022840"/>
    </source>
</evidence>
<dbReference type="Pfam" id="PF12848">
    <property type="entry name" value="ABC_tran_Xtn"/>
    <property type="match status" value="1"/>
</dbReference>
<evidence type="ECO:0000313" key="6">
    <source>
        <dbReference type="Proteomes" id="UP001501475"/>
    </source>
</evidence>
<dbReference type="EMBL" id="BAAAPN010000107">
    <property type="protein sequence ID" value="GAA1777472.1"/>
    <property type="molecule type" value="Genomic_DNA"/>
</dbReference>